<proteinExistence type="predicted"/>
<name>A0ABQ7DSA4_BRACR</name>
<feature type="region of interest" description="Disordered" evidence="1">
    <location>
        <begin position="113"/>
        <end position="147"/>
    </location>
</feature>
<feature type="compositionally biased region" description="Basic and acidic residues" evidence="1">
    <location>
        <begin position="125"/>
        <end position="147"/>
    </location>
</feature>
<comment type="caution">
    <text evidence="2">The sequence shown here is derived from an EMBL/GenBank/DDBJ whole genome shotgun (WGS) entry which is preliminary data.</text>
</comment>
<keyword evidence="3" id="KW-1185">Reference proteome</keyword>
<sequence length="195" mass="21851">MGFVGKGGKEPMVYVSREGCVCRLSDFSKGRQGGYDVGSVDKGNMLKVIRDGARYVNSELDQSKAEYIAVELVGLNLSDSDKAVRLLFREKLVYFIDWNCQAVTERLPNRPIEKETVRGKGGGDTGKKTEKNRERKGEKDGEGLRSVRRTDRILSPTTLELSGGLTDRLRCVRFWFKDTKRAVNRKNRSVSGHGS</sequence>
<dbReference type="Proteomes" id="UP000266723">
    <property type="component" value="Unassembled WGS sequence"/>
</dbReference>
<reference evidence="2 3" key="1">
    <citation type="journal article" date="2020" name="BMC Genomics">
        <title>Intraspecific diversification of the crop wild relative Brassica cretica Lam. using demographic model selection.</title>
        <authorList>
            <person name="Kioukis A."/>
            <person name="Michalopoulou V.A."/>
            <person name="Briers L."/>
            <person name="Pirintsos S."/>
            <person name="Studholme D.J."/>
            <person name="Pavlidis P."/>
            <person name="Sarris P.F."/>
        </authorList>
    </citation>
    <scope>NUCLEOTIDE SEQUENCE [LARGE SCALE GENOMIC DNA]</scope>
    <source>
        <strain evidence="3">cv. PFS-1207/04</strain>
    </source>
</reference>
<accession>A0ABQ7DSA4</accession>
<protein>
    <submittedName>
        <fullName evidence="2">Uncharacterized protein</fullName>
    </submittedName>
</protein>
<organism evidence="2 3">
    <name type="scientific">Brassica cretica</name>
    <name type="common">Mustard</name>
    <dbReference type="NCBI Taxonomy" id="69181"/>
    <lineage>
        <taxon>Eukaryota</taxon>
        <taxon>Viridiplantae</taxon>
        <taxon>Streptophyta</taxon>
        <taxon>Embryophyta</taxon>
        <taxon>Tracheophyta</taxon>
        <taxon>Spermatophyta</taxon>
        <taxon>Magnoliopsida</taxon>
        <taxon>eudicotyledons</taxon>
        <taxon>Gunneridae</taxon>
        <taxon>Pentapetalae</taxon>
        <taxon>rosids</taxon>
        <taxon>malvids</taxon>
        <taxon>Brassicales</taxon>
        <taxon>Brassicaceae</taxon>
        <taxon>Brassiceae</taxon>
        <taxon>Brassica</taxon>
    </lineage>
</organism>
<gene>
    <name evidence="2" type="ORF">DY000_02035091</name>
</gene>
<evidence type="ECO:0000256" key="1">
    <source>
        <dbReference type="SAM" id="MobiDB-lite"/>
    </source>
</evidence>
<evidence type="ECO:0000313" key="3">
    <source>
        <dbReference type="Proteomes" id="UP000266723"/>
    </source>
</evidence>
<evidence type="ECO:0000313" key="2">
    <source>
        <dbReference type="EMBL" id="KAF3580897.1"/>
    </source>
</evidence>
<dbReference type="EMBL" id="QGKV02000649">
    <property type="protein sequence ID" value="KAF3580897.1"/>
    <property type="molecule type" value="Genomic_DNA"/>
</dbReference>